<protein>
    <submittedName>
        <fullName evidence="2">Uncharacterized protein</fullName>
    </submittedName>
</protein>
<proteinExistence type="predicted"/>
<feature type="chain" id="PRO_5034125043" evidence="1">
    <location>
        <begin position="21"/>
        <end position="174"/>
    </location>
</feature>
<sequence>MRTSWLWLICCALFPLNSWAQLGIGDFTLGMPRQQVMDILHRHFPSVELEHNLSYPVPMPYYRAREPSRPYLLKDVPIHTVAAYFDEADRLKQLSINFDITDPERIKALIPLMHEARLAPDTQGRHELFNSDGELTYYVSQPYGWTVVEIADRAASKVNIPMRAHVDQQIRAFK</sequence>
<reference evidence="2" key="1">
    <citation type="submission" date="2020-12" db="EMBL/GenBank/DDBJ databases">
        <title>Comparative genomic insights into the epidemiology and virulence of plant pathogenic Pseudomonads from Turkey.</title>
        <authorList>
            <person name="Dillon M."/>
            <person name="Ruiz-Bedoya T."/>
            <person name="Bendalovic-Torma C."/>
            <person name="Guttman K.M."/>
            <person name="Kwak H."/>
            <person name="Middleton M.A."/>
            <person name="Wang P.W."/>
            <person name="Horuz S."/>
            <person name="Aysan Y."/>
            <person name="Guttman D.S."/>
        </authorList>
    </citation>
    <scope>NUCLEOTIDE SEQUENCE</scope>
    <source>
        <strain evidence="2">S5_IA_3a</strain>
    </source>
</reference>
<feature type="signal peptide" evidence="1">
    <location>
        <begin position="1"/>
        <end position="20"/>
    </location>
</feature>
<evidence type="ECO:0000313" key="2">
    <source>
        <dbReference type="EMBL" id="MBI6626145.1"/>
    </source>
</evidence>
<dbReference type="EMBL" id="JAEILH010000033">
    <property type="protein sequence ID" value="MBI6626145.1"/>
    <property type="molecule type" value="Genomic_DNA"/>
</dbReference>
<dbReference type="AlphaFoldDB" id="A0A8I1E7B5"/>
<dbReference type="RefSeq" id="WP_034097596.1">
    <property type="nucleotide sequence ID" value="NZ_BQHF01000017.1"/>
</dbReference>
<keyword evidence="1" id="KW-0732">Signal</keyword>
<dbReference type="Proteomes" id="UP000645865">
    <property type="component" value="Unassembled WGS sequence"/>
</dbReference>
<comment type="caution">
    <text evidence="2">The sequence shown here is derived from an EMBL/GenBank/DDBJ whole genome shotgun (WGS) entry which is preliminary data.</text>
</comment>
<organism evidence="2 3">
    <name type="scientific">Pseudomonas rhodesiae</name>
    <dbReference type="NCBI Taxonomy" id="76760"/>
    <lineage>
        <taxon>Bacteria</taxon>
        <taxon>Pseudomonadati</taxon>
        <taxon>Pseudomonadota</taxon>
        <taxon>Gammaproteobacteria</taxon>
        <taxon>Pseudomonadales</taxon>
        <taxon>Pseudomonadaceae</taxon>
        <taxon>Pseudomonas</taxon>
    </lineage>
</organism>
<name>A0A8I1E7B5_9PSED</name>
<accession>A0A8I1E7B5</accession>
<evidence type="ECO:0000313" key="3">
    <source>
        <dbReference type="Proteomes" id="UP000645865"/>
    </source>
</evidence>
<gene>
    <name evidence="2" type="ORF">YA0853_21050</name>
</gene>
<evidence type="ECO:0000256" key="1">
    <source>
        <dbReference type="SAM" id="SignalP"/>
    </source>
</evidence>